<feature type="chain" id="PRO_5011566755" evidence="1">
    <location>
        <begin position="20"/>
        <end position="146"/>
    </location>
</feature>
<dbReference type="STRING" id="390807.SAMN04488095_1184"/>
<feature type="signal peptide" evidence="1">
    <location>
        <begin position="1"/>
        <end position="19"/>
    </location>
</feature>
<feature type="domain" description="DUF302" evidence="2">
    <location>
        <begin position="53"/>
        <end position="110"/>
    </location>
</feature>
<dbReference type="PANTHER" id="PTHR38342">
    <property type="entry name" value="SLR5037 PROTEIN"/>
    <property type="match status" value="1"/>
</dbReference>
<dbReference type="PANTHER" id="PTHR38342:SF2">
    <property type="entry name" value="INNER MEMBRANE OR EXPORTED"/>
    <property type="match status" value="1"/>
</dbReference>
<dbReference type="SUPFAM" id="SSF103247">
    <property type="entry name" value="TT1751-like"/>
    <property type="match status" value="1"/>
</dbReference>
<dbReference type="InterPro" id="IPR035923">
    <property type="entry name" value="TT1751-like_sf"/>
</dbReference>
<dbReference type="Gene3D" id="3.30.310.70">
    <property type="entry name" value="TT1751-like domain"/>
    <property type="match status" value="1"/>
</dbReference>
<dbReference type="CDD" id="cd14797">
    <property type="entry name" value="DUF302"/>
    <property type="match status" value="1"/>
</dbReference>
<sequence>MFRPILLTAALVAASPSFAEMITKPSPHSVTETADRLAAAIEGAGATLVARVPHSAAAASVDMELPESILMIFGNPKVGTPVMQQDLRAGLTLPLRVLVHADGDGAAVTYQTADDLFAGMDVDLGSEAAMTINGALGKLTDAAVAE</sequence>
<dbReference type="Proteomes" id="UP000199110">
    <property type="component" value="Unassembled WGS sequence"/>
</dbReference>
<accession>A0A1I3J2U1</accession>
<evidence type="ECO:0000313" key="3">
    <source>
        <dbReference type="EMBL" id="SFI54406.1"/>
    </source>
</evidence>
<keyword evidence="1" id="KW-0732">Signal</keyword>
<protein>
    <submittedName>
        <fullName evidence="3">Uncharacterized conserved protein, DUF302 family</fullName>
    </submittedName>
</protein>
<dbReference type="EMBL" id="FORA01000001">
    <property type="protein sequence ID" value="SFI54406.1"/>
    <property type="molecule type" value="Genomic_DNA"/>
</dbReference>
<keyword evidence="4" id="KW-1185">Reference proteome</keyword>
<evidence type="ECO:0000313" key="4">
    <source>
        <dbReference type="Proteomes" id="UP000199110"/>
    </source>
</evidence>
<name>A0A1I3J2U1_9RHOB</name>
<dbReference type="OrthoDB" id="9799367at2"/>
<organism evidence="3 4">
    <name type="scientific">Jannaschia pohangensis</name>
    <dbReference type="NCBI Taxonomy" id="390807"/>
    <lineage>
        <taxon>Bacteria</taxon>
        <taxon>Pseudomonadati</taxon>
        <taxon>Pseudomonadota</taxon>
        <taxon>Alphaproteobacteria</taxon>
        <taxon>Rhodobacterales</taxon>
        <taxon>Roseobacteraceae</taxon>
        <taxon>Jannaschia</taxon>
    </lineage>
</organism>
<dbReference type="Pfam" id="PF03625">
    <property type="entry name" value="DUF302"/>
    <property type="match status" value="1"/>
</dbReference>
<reference evidence="3 4" key="1">
    <citation type="submission" date="2016-10" db="EMBL/GenBank/DDBJ databases">
        <authorList>
            <person name="de Groot N.N."/>
        </authorList>
    </citation>
    <scope>NUCLEOTIDE SEQUENCE [LARGE SCALE GENOMIC DNA]</scope>
    <source>
        <strain evidence="3 4">DSM 19073</strain>
    </source>
</reference>
<evidence type="ECO:0000256" key="1">
    <source>
        <dbReference type="SAM" id="SignalP"/>
    </source>
</evidence>
<proteinExistence type="predicted"/>
<dbReference type="InterPro" id="IPR005180">
    <property type="entry name" value="DUF302"/>
</dbReference>
<dbReference type="AlphaFoldDB" id="A0A1I3J2U1"/>
<gene>
    <name evidence="3" type="ORF">SAMN04488095_1184</name>
</gene>
<evidence type="ECO:0000259" key="2">
    <source>
        <dbReference type="Pfam" id="PF03625"/>
    </source>
</evidence>
<dbReference type="RefSeq" id="WP_092777991.1">
    <property type="nucleotide sequence ID" value="NZ_FORA01000001.1"/>
</dbReference>